<name>A0A367KFG6_RHIAZ</name>
<dbReference type="EMBL" id="PJQL01000034">
    <property type="protein sequence ID" value="RCI00907.1"/>
    <property type="molecule type" value="Genomic_DNA"/>
</dbReference>
<dbReference type="Proteomes" id="UP000252139">
    <property type="component" value="Unassembled WGS sequence"/>
</dbReference>
<proteinExistence type="predicted"/>
<comment type="caution">
    <text evidence="1">The sequence shown here is derived from an EMBL/GenBank/DDBJ whole genome shotgun (WGS) entry which is preliminary data.</text>
</comment>
<evidence type="ECO:0000313" key="2">
    <source>
        <dbReference type="Proteomes" id="UP000252139"/>
    </source>
</evidence>
<gene>
    <name evidence="1" type="ORF">CU097_013056</name>
</gene>
<protein>
    <submittedName>
        <fullName evidence="1">Uncharacterized protein</fullName>
    </submittedName>
</protein>
<reference evidence="1 2" key="1">
    <citation type="journal article" date="2018" name="G3 (Bethesda)">
        <title>Phylogenetic and Phylogenomic Definition of Rhizopus Species.</title>
        <authorList>
            <person name="Gryganskyi A.P."/>
            <person name="Golan J."/>
            <person name="Dolatabadi S."/>
            <person name="Mondo S."/>
            <person name="Robb S."/>
            <person name="Idnurm A."/>
            <person name="Muszewska A."/>
            <person name="Steczkiewicz K."/>
            <person name="Masonjones S."/>
            <person name="Liao H.L."/>
            <person name="Gajdeczka M.T."/>
            <person name="Anike F."/>
            <person name="Vuek A."/>
            <person name="Anishchenko I.M."/>
            <person name="Voigt K."/>
            <person name="de Hoog G.S."/>
            <person name="Smith M.E."/>
            <person name="Heitman J."/>
            <person name="Vilgalys R."/>
            <person name="Stajich J.E."/>
        </authorList>
    </citation>
    <scope>NUCLEOTIDE SEQUENCE [LARGE SCALE GENOMIC DNA]</scope>
    <source>
        <strain evidence="1 2">CBS 357.93</strain>
    </source>
</reference>
<sequence length="131" mass="14905">MTFKMVQLQKVITSTNLVNPFQQYSQKQYLLHQEETAGLREQLRNETKRSVKRGAQLIIQSNLSIATQAQEITPKLLPLRRKSAHDILFRQLFTFSNPFLALMSISASWLTATSDDNNIPLSAAMIQTIAQ</sequence>
<accession>A0A367KFG6</accession>
<organism evidence="1 2">
    <name type="scientific">Rhizopus azygosporus</name>
    <name type="common">Rhizopus microsporus var. azygosporus</name>
    <dbReference type="NCBI Taxonomy" id="86630"/>
    <lineage>
        <taxon>Eukaryota</taxon>
        <taxon>Fungi</taxon>
        <taxon>Fungi incertae sedis</taxon>
        <taxon>Mucoromycota</taxon>
        <taxon>Mucoromycotina</taxon>
        <taxon>Mucoromycetes</taxon>
        <taxon>Mucorales</taxon>
        <taxon>Mucorineae</taxon>
        <taxon>Rhizopodaceae</taxon>
        <taxon>Rhizopus</taxon>
    </lineage>
</organism>
<keyword evidence="2" id="KW-1185">Reference proteome</keyword>
<dbReference type="AlphaFoldDB" id="A0A367KFG6"/>
<evidence type="ECO:0000313" key="1">
    <source>
        <dbReference type="EMBL" id="RCI00907.1"/>
    </source>
</evidence>